<dbReference type="SUPFAM" id="SSF54534">
    <property type="entry name" value="FKBP-like"/>
    <property type="match status" value="1"/>
</dbReference>
<dbReference type="InterPro" id="IPR046357">
    <property type="entry name" value="PPIase_dom_sf"/>
</dbReference>
<dbReference type="InterPro" id="IPR044609">
    <property type="entry name" value="FKBP2/11"/>
</dbReference>
<evidence type="ECO:0000256" key="2">
    <source>
        <dbReference type="ARBA" id="ARBA00023110"/>
    </source>
</evidence>
<evidence type="ECO:0000259" key="6">
    <source>
        <dbReference type="PROSITE" id="PS50059"/>
    </source>
</evidence>
<reference evidence="8" key="1">
    <citation type="journal article" date="2019" name="Int. J. Syst. Evol. Microbiol.">
        <title>The Global Catalogue of Microorganisms (GCM) 10K type strain sequencing project: providing services to taxonomists for standard genome sequencing and annotation.</title>
        <authorList>
            <consortium name="The Broad Institute Genomics Platform"/>
            <consortium name="The Broad Institute Genome Sequencing Center for Infectious Disease"/>
            <person name="Wu L."/>
            <person name="Ma J."/>
        </authorList>
    </citation>
    <scope>NUCLEOTIDE SEQUENCE [LARGE SCALE GENOMIC DNA]</scope>
    <source>
        <strain evidence="8">JCM 19635</strain>
    </source>
</reference>
<name>A0ABW2TXX1_9BACT</name>
<dbReference type="EMBL" id="JBHTEK010000001">
    <property type="protein sequence ID" value="MFC7666053.1"/>
    <property type="molecule type" value="Genomic_DNA"/>
</dbReference>
<dbReference type="Pfam" id="PF00254">
    <property type="entry name" value="FKBP_C"/>
    <property type="match status" value="1"/>
</dbReference>
<gene>
    <name evidence="7" type="ORF">ACFQT0_00325</name>
</gene>
<dbReference type="PANTHER" id="PTHR45779:SF7">
    <property type="entry name" value="PEPTIDYLPROLYL ISOMERASE"/>
    <property type="match status" value="1"/>
</dbReference>
<keyword evidence="3 4" id="KW-0413">Isomerase</keyword>
<evidence type="ECO:0000313" key="8">
    <source>
        <dbReference type="Proteomes" id="UP001596513"/>
    </source>
</evidence>
<proteinExistence type="inferred from homology"/>
<organism evidence="7 8">
    <name type="scientific">Hymenobacter humi</name>
    <dbReference type="NCBI Taxonomy" id="1411620"/>
    <lineage>
        <taxon>Bacteria</taxon>
        <taxon>Pseudomonadati</taxon>
        <taxon>Bacteroidota</taxon>
        <taxon>Cytophagia</taxon>
        <taxon>Cytophagales</taxon>
        <taxon>Hymenobacteraceae</taxon>
        <taxon>Hymenobacter</taxon>
    </lineage>
</organism>
<dbReference type="PROSITE" id="PS50059">
    <property type="entry name" value="FKBP_PPIASE"/>
    <property type="match status" value="1"/>
</dbReference>
<dbReference type="InterPro" id="IPR001179">
    <property type="entry name" value="PPIase_FKBP_dom"/>
</dbReference>
<dbReference type="PANTHER" id="PTHR45779">
    <property type="entry name" value="PEPTIDYLPROLYL ISOMERASE"/>
    <property type="match status" value="1"/>
</dbReference>
<dbReference type="Proteomes" id="UP001596513">
    <property type="component" value="Unassembled WGS sequence"/>
</dbReference>
<feature type="domain" description="PPIase FKBP-type" evidence="6">
    <location>
        <begin position="1"/>
        <end position="52"/>
    </location>
</feature>
<comment type="similarity">
    <text evidence="5">Belongs to the FKBP-type PPIase family.</text>
</comment>
<dbReference type="GO" id="GO:0003755">
    <property type="term" value="F:peptidyl-prolyl cis-trans isomerase activity"/>
    <property type="evidence" value="ECO:0007669"/>
    <property type="project" value="UniProtKB-EC"/>
</dbReference>
<sequence length="52" mass="5449">MPGWDQGIALLNKGSKAILLIPSSLAYGTRGAGADIPANAPLRFEVELVDIQ</sequence>
<accession>A0ABW2TXX1</accession>
<dbReference type="RefSeq" id="WP_380205874.1">
    <property type="nucleotide sequence ID" value="NZ_JBHTEK010000001.1"/>
</dbReference>
<comment type="catalytic activity">
    <reaction evidence="1 4 5">
        <text>[protein]-peptidylproline (omega=180) = [protein]-peptidylproline (omega=0)</text>
        <dbReference type="Rhea" id="RHEA:16237"/>
        <dbReference type="Rhea" id="RHEA-COMP:10747"/>
        <dbReference type="Rhea" id="RHEA-COMP:10748"/>
        <dbReference type="ChEBI" id="CHEBI:83833"/>
        <dbReference type="ChEBI" id="CHEBI:83834"/>
        <dbReference type="EC" id="5.2.1.8"/>
    </reaction>
</comment>
<dbReference type="EC" id="5.2.1.8" evidence="5"/>
<evidence type="ECO:0000256" key="5">
    <source>
        <dbReference type="RuleBase" id="RU003915"/>
    </source>
</evidence>
<evidence type="ECO:0000256" key="3">
    <source>
        <dbReference type="ARBA" id="ARBA00023235"/>
    </source>
</evidence>
<evidence type="ECO:0000313" key="7">
    <source>
        <dbReference type="EMBL" id="MFC7666053.1"/>
    </source>
</evidence>
<evidence type="ECO:0000256" key="1">
    <source>
        <dbReference type="ARBA" id="ARBA00000971"/>
    </source>
</evidence>
<comment type="caution">
    <text evidence="7">The sequence shown here is derived from an EMBL/GenBank/DDBJ whole genome shotgun (WGS) entry which is preliminary data.</text>
</comment>
<keyword evidence="8" id="KW-1185">Reference proteome</keyword>
<protein>
    <recommendedName>
        <fullName evidence="5">Peptidyl-prolyl cis-trans isomerase</fullName>
        <ecNumber evidence="5">5.2.1.8</ecNumber>
    </recommendedName>
</protein>
<evidence type="ECO:0000256" key="4">
    <source>
        <dbReference type="PROSITE-ProRule" id="PRU00277"/>
    </source>
</evidence>
<keyword evidence="2 4" id="KW-0697">Rotamase</keyword>
<dbReference type="Gene3D" id="3.10.50.40">
    <property type="match status" value="1"/>
</dbReference>